<keyword evidence="3" id="KW-0808">Transferase</keyword>
<protein>
    <submittedName>
        <fullName evidence="3">HIT family protein</fullName>
        <ecNumber evidence="3">2.1.1.-</ecNumber>
    </submittedName>
</protein>
<evidence type="ECO:0000259" key="2">
    <source>
        <dbReference type="PROSITE" id="PS51084"/>
    </source>
</evidence>
<dbReference type="Proteomes" id="UP001596174">
    <property type="component" value="Unassembled WGS sequence"/>
</dbReference>
<reference evidence="4" key="1">
    <citation type="journal article" date="2019" name="Int. J. Syst. Evol. Microbiol.">
        <title>The Global Catalogue of Microorganisms (GCM) 10K type strain sequencing project: providing services to taxonomists for standard genome sequencing and annotation.</title>
        <authorList>
            <consortium name="The Broad Institute Genomics Platform"/>
            <consortium name="The Broad Institute Genome Sequencing Center for Infectious Disease"/>
            <person name="Wu L."/>
            <person name="Ma J."/>
        </authorList>
    </citation>
    <scope>NUCLEOTIDE SEQUENCE [LARGE SCALE GENOMIC DNA]</scope>
    <source>
        <strain evidence="4">JCM 4816</strain>
    </source>
</reference>
<dbReference type="GO" id="GO:0008168">
    <property type="term" value="F:methyltransferase activity"/>
    <property type="evidence" value="ECO:0007669"/>
    <property type="project" value="UniProtKB-KW"/>
</dbReference>
<evidence type="ECO:0000313" key="3">
    <source>
        <dbReference type="EMBL" id="MFC5911121.1"/>
    </source>
</evidence>
<dbReference type="InterPro" id="IPR036265">
    <property type="entry name" value="HIT-like_sf"/>
</dbReference>
<feature type="domain" description="HIT" evidence="2">
    <location>
        <begin position="9"/>
        <end position="114"/>
    </location>
</feature>
<dbReference type="Pfam" id="PF01230">
    <property type="entry name" value="HIT"/>
    <property type="match status" value="1"/>
</dbReference>
<keyword evidence="3" id="KW-0489">Methyltransferase</keyword>
<dbReference type="PANTHER" id="PTHR46648">
    <property type="entry name" value="HIT FAMILY PROTEIN 1"/>
    <property type="match status" value="1"/>
</dbReference>
<accession>A0ABW1GCH1</accession>
<dbReference type="SUPFAM" id="SSF54197">
    <property type="entry name" value="HIT-like"/>
    <property type="match status" value="1"/>
</dbReference>
<proteinExistence type="predicted"/>
<dbReference type="PANTHER" id="PTHR46648:SF1">
    <property type="entry name" value="ADENOSINE 5'-MONOPHOSPHORAMIDASE HNT1"/>
    <property type="match status" value="1"/>
</dbReference>
<sequence length="144" mass="15951">MQPTDPSCVFCAVIAGREPAHVVLDSPAALAFLDRRPLFPGHCLVVPRDHVPTLTDLPPDRLGPYFRAVQRVAGAVEAGLEAAGSFVAQNNRVSQSVPHLHVHVVPRNRKDGLRGFFWPRTRYRDEEHAAEVAARIRAELHPDE</sequence>
<dbReference type="Gene3D" id="3.30.428.10">
    <property type="entry name" value="HIT-like"/>
    <property type="match status" value="1"/>
</dbReference>
<dbReference type="EC" id="2.1.1.-" evidence="3"/>
<comment type="caution">
    <text evidence="3">The sequence shown here is derived from an EMBL/GenBank/DDBJ whole genome shotgun (WGS) entry which is preliminary data.</text>
</comment>
<dbReference type="PROSITE" id="PS51084">
    <property type="entry name" value="HIT_2"/>
    <property type="match status" value="1"/>
</dbReference>
<dbReference type="GO" id="GO:0032259">
    <property type="term" value="P:methylation"/>
    <property type="evidence" value="ECO:0007669"/>
    <property type="project" value="UniProtKB-KW"/>
</dbReference>
<dbReference type="EMBL" id="JBHSQJ010000147">
    <property type="protein sequence ID" value="MFC5911121.1"/>
    <property type="molecule type" value="Genomic_DNA"/>
</dbReference>
<feature type="short sequence motif" description="Histidine triad motif" evidence="1">
    <location>
        <begin position="99"/>
        <end position="103"/>
    </location>
</feature>
<dbReference type="RefSeq" id="WP_380589519.1">
    <property type="nucleotide sequence ID" value="NZ_JBHSQJ010000147.1"/>
</dbReference>
<name>A0ABW1GCH1_9ACTN</name>
<keyword evidence="4" id="KW-1185">Reference proteome</keyword>
<dbReference type="InterPro" id="IPR001310">
    <property type="entry name" value="Histidine_triad_HIT"/>
</dbReference>
<gene>
    <name evidence="3" type="ORF">ACFP3V_28435</name>
</gene>
<dbReference type="InterPro" id="IPR011146">
    <property type="entry name" value="HIT-like"/>
</dbReference>
<evidence type="ECO:0000256" key="1">
    <source>
        <dbReference type="PROSITE-ProRule" id="PRU00464"/>
    </source>
</evidence>
<evidence type="ECO:0000313" key="4">
    <source>
        <dbReference type="Proteomes" id="UP001596174"/>
    </source>
</evidence>
<dbReference type="PRINTS" id="PR00332">
    <property type="entry name" value="HISTRIAD"/>
</dbReference>
<organism evidence="3 4">
    <name type="scientific">Streptacidiphilus monticola</name>
    <dbReference type="NCBI Taxonomy" id="2161674"/>
    <lineage>
        <taxon>Bacteria</taxon>
        <taxon>Bacillati</taxon>
        <taxon>Actinomycetota</taxon>
        <taxon>Actinomycetes</taxon>
        <taxon>Kitasatosporales</taxon>
        <taxon>Streptomycetaceae</taxon>
        <taxon>Streptacidiphilus</taxon>
    </lineage>
</organism>